<reference evidence="7 8" key="1">
    <citation type="submission" date="2019-12" db="EMBL/GenBank/DDBJ databases">
        <title>Snethiella sp. nov. sp. isolated from sea sand.</title>
        <authorList>
            <person name="Kim J."/>
            <person name="Jeong S.E."/>
            <person name="Jung H.S."/>
            <person name="Jeon C.O."/>
        </authorList>
    </citation>
    <scope>NUCLEOTIDE SEQUENCE [LARGE SCALE GENOMIC DNA]</scope>
    <source>
        <strain evidence="7 8">DP05</strain>
    </source>
</reference>
<dbReference type="Gene3D" id="3.40.640.10">
    <property type="entry name" value="Type I PLP-dependent aspartate aminotransferase-like (Major domain)"/>
    <property type="match status" value="1"/>
</dbReference>
<sequence length="467" mass="51315">MTSPSLLQGNSLAARDAKSVIHAYTNLSTHLTEGPLIIETGKGINVFDENGKEYIEGLAGLWCASFGFGEEELIEAAIDQMRKLPFYHSFASKSTEPGIRLAEKLLEIAPAPFSKVFFANSGSEANDTVVKLVWYYNNSLGRPEKKKIISRQKAYHGVTVAAASLTGLPPLHNDFDLPIQNILHTSCPHYYRYSKDGETEEEFAARCADDLEKLILKEGPDTVAAFIAEPIMGAGGVIIPPATYFEKIQAVLRKYDVLMIADEVICGFGRTGQMWGSQTFDIQPDILSCAKALSSAYLPISAVMVSQDIFDGMVKQSEKHGAFAHGFTYSGHPVPAAVGMRTMELMEERNILGHVRHVSKRFNERFNALADHPLVGEVRTMGLIGAIELVADKKTKRSFDPKFKAGPKTAQAMQDAGVISRAVAGDNLALCPPLIITESEIDEMFDRFTKGLDDVAAMAFRENWRED</sequence>
<evidence type="ECO:0000256" key="2">
    <source>
        <dbReference type="ARBA" id="ARBA00008954"/>
    </source>
</evidence>
<dbReference type="FunFam" id="3.40.640.10:FF:000014">
    <property type="entry name" value="Adenosylmethionine-8-amino-7-oxononanoate aminotransferase, probable"/>
    <property type="match status" value="1"/>
</dbReference>
<dbReference type="GO" id="GO:0009102">
    <property type="term" value="P:biotin biosynthetic process"/>
    <property type="evidence" value="ECO:0007669"/>
    <property type="project" value="TreeGrafter"/>
</dbReference>
<evidence type="ECO:0000256" key="6">
    <source>
        <dbReference type="RuleBase" id="RU003560"/>
    </source>
</evidence>
<dbReference type="RefSeq" id="WP_161316677.1">
    <property type="nucleotide sequence ID" value="NZ_WTUW01000009.1"/>
</dbReference>
<evidence type="ECO:0000256" key="1">
    <source>
        <dbReference type="ARBA" id="ARBA00001933"/>
    </source>
</evidence>
<keyword evidence="3 7" id="KW-0032">Aminotransferase</keyword>
<keyword evidence="4 7" id="KW-0808">Transferase</keyword>
<dbReference type="GO" id="GO:0004015">
    <property type="term" value="F:adenosylmethionine-8-amino-7-oxononanoate transaminase activity"/>
    <property type="evidence" value="ECO:0007669"/>
    <property type="project" value="TreeGrafter"/>
</dbReference>
<dbReference type="PANTHER" id="PTHR42684">
    <property type="entry name" value="ADENOSYLMETHIONINE-8-AMINO-7-OXONONANOATE AMINOTRANSFERASE"/>
    <property type="match status" value="1"/>
</dbReference>
<dbReference type="NCBIfam" id="NF004767">
    <property type="entry name" value="PRK06105.1"/>
    <property type="match status" value="1"/>
</dbReference>
<evidence type="ECO:0000313" key="7">
    <source>
        <dbReference type="EMBL" id="MZR32106.1"/>
    </source>
</evidence>
<gene>
    <name evidence="7" type="ORF">GQE98_15820</name>
</gene>
<dbReference type="InterPro" id="IPR015424">
    <property type="entry name" value="PyrdxlP-dep_Trfase"/>
</dbReference>
<dbReference type="Gene3D" id="3.90.1150.10">
    <property type="entry name" value="Aspartate Aminotransferase, domain 1"/>
    <property type="match status" value="1"/>
</dbReference>
<dbReference type="NCBIfam" id="NF005682">
    <property type="entry name" value="PRK07480.1"/>
    <property type="match status" value="1"/>
</dbReference>
<dbReference type="CDD" id="cd00610">
    <property type="entry name" value="OAT_like"/>
    <property type="match status" value="1"/>
</dbReference>
<dbReference type="EMBL" id="WTUW01000009">
    <property type="protein sequence ID" value="MZR32106.1"/>
    <property type="molecule type" value="Genomic_DNA"/>
</dbReference>
<dbReference type="InterPro" id="IPR015422">
    <property type="entry name" value="PyrdxlP-dep_Trfase_small"/>
</dbReference>
<dbReference type="Pfam" id="PF00202">
    <property type="entry name" value="Aminotran_3"/>
    <property type="match status" value="1"/>
</dbReference>
<proteinExistence type="inferred from homology"/>
<dbReference type="Proteomes" id="UP000476030">
    <property type="component" value="Unassembled WGS sequence"/>
</dbReference>
<dbReference type="GO" id="GO:0009448">
    <property type="term" value="P:gamma-aminobutyric acid metabolic process"/>
    <property type="evidence" value="ECO:0007669"/>
    <property type="project" value="TreeGrafter"/>
</dbReference>
<accession>A0A6L8WA95</accession>
<dbReference type="PROSITE" id="PS00600">
    <property type="entry name" value="AA_TRANSFER_CLASS_3"/>
    <property type="match status" value="1"/>
</dbReference>
<keyword evidence="5 6" id="KW-0663">Pyridoxal phosphate</keyword>
<evidence type="ECO:0000256" key="5">
    <source>
        <dbReference type="ARBA" id="ARBA00022898"/>
    </source>
</evidence>
<organism evidence="7 8">
    <name type="scientific">Sneathiella litorea</name>
    <dbReference type="NCBI Taxonomy" id="2606216"/>
    <lineage>
        <taxon>Bacteria</taxon>
        <taxon>Pseudomonadati</taxon>
        <taxon>Pseudomonadota</taxon>
        <taxon>Alphaproteobacteria</taxon>
        <taxon>Sneathiellales</taxon>
        <taxon>Sneathiellaceae</taxon>
        <taxon>Sneathiella</taxon>
    </lineage>
</organism>
<dbReference type="PANTHER" id="PTHR42684:SF3">
    <property type="entry name" value="ADENOSYLMETHIONINE-8-AMINO-7-OXONONANOATE AMINOTRANSFERASE"/>
    <property type="match status" value="1"/>
</dbReference>
<dbReference type="SUPFAM" id="SSF53383">
    <property type="entry name" value="PLP-dependent transferases"/>
    <property type="match status" value="1"/>
</dbReference>
<dbReference type="InterPro" id="IPR049704">
    <property type="entry name" value="Aminotrans_3_PPA_site"/>
</dbReference>
<dbReference type="InterPro" id="IPR005814">
    <property type="entry name" value="Aminotrans_3"/>
</dbReference>
<comment type="caution">
    <text evidence="7">The sequence shown here is derived from an EMBL/GenBank/DDBJ whole genome shotgun (WGS) entry which is preliminary data.</text>
</comment>
<evidence type="ECO:0000313" key="8">
    <source>
        <dbReference type="Proteomes" id="UP000476030"/>
    </source>
</evidence>
<dbReference type="GO" id="GO:0030170">
    <property type="term" value="F:pyridoxal phosphate binding"/>
    <property type="evidence" value="ECO:0007669"/>
    <property type="project" value="InterPro"/>
</dbReference>
<dbReference type="InterPro" id="IPR015421">
    <property type="entry name" value="PyrdxlP-dep_Trfase_major"/>
</dbReference>
<evidence type="ECO:0000256" key="4">
    <source>
        <dbReference type="ARBA" id="ARBA00022679"/>
    </source>
</evidence>
<comment type="cofactor">
    <cofactor evidence="1">
        <name>pyridoxal 5'-phosphate</name>
        <dbReference type="ChEBI" id="CHEBI:597326"/>
    </cofactor>
</comment>
<name>A0A6L8WA95_9PROT</name>
<keyword evidence="8" id="KW-1185">Reference proteome</keyword>
<protein>
    <submittedName>
        <fullName evidence="7">Aminotransferase class III-fold pyridoxal phosphate-dependent enzyme</fullName>
    </submittedName>
</protein>
<dbReference type="AlphaFoldDB" id="A0A6L8WA95"/>
<evidence type="ECO:0000256" key="3">
    <source>
        <dbReference type="ARBA" id="ARBA00022576"/>
    </source>
</evidence>
<comment type="similarity">
    <text evidence="2 6">Belongs to the class-III pyridoxal-phosphate-dependent aminotransferase family.</text>
</comment>
<dbReference type="PIRSF" id="PIRSF000521">
    <property type="entry name" value="Transaminase_4ab_Lys_Orn"/>
    <property type="match status" value="1"/>
</dbReference>